<feature type="compositionally biased region" description="Low complexity" evidence="1">
    <location>
        <begin position="373"/>
        <end position="383"/>
    </location>
</feature>
<dbReference type="VEuPathDB" id="FungiDB:AB675_6700"/>
<keyword evidence="3" id="KW-1185">Reference proteome</keyword>
<feature type="region of interest" description="Disordered" evidence="1">
    <location>
        <begin position="173"/>
        <end position="207"/>
    </location>
</feature>
<feature type="region of interest" description="Disordered" evidence="1">
    <location>
        <begin position="48"/>
        <end position="153"/>
    </location>
</feature>
<feature type="region of interest" description="Disordered" evidence="1">
    <location>
        <begin position="407"/>
        <end position="437"/>
    </location>
</feature>
<feature type="compositionally biased region" description="Polar residues" evidence="1">
    <location>
        <begin position="48"/>
        <end position="101"/>
    </location>
</feature>
<dbReference type="Proteomes" id="UP000038010">
    <property type="component" value="Unassembled WGS sequence"/>
</dbReference>
<gene>
    <name evidence="2" type="ORF">AB675_6700</name>
</gene>
<name>A0A0N1HDS7_9EURO</name>
<feature type="compositionally biased region" description="Low complexity" evidence="1">
    <location>
        <begin position="574"/>
        <end position="583"/>
    </location>
</feature>
<feature type="region of interest" description="Disordered" evidence="1">
    <location>
        <begin position="226"/>
        <end position="327"/>
    </location>
</feature>
<evidence type="ECO:0000313" key="3">
    <source>
        <dbReference type="Proteomes" id="UP000038010"/>
    </source>
</evidence>
<dbReference type="OrthoDB" id="3946796at2759"/>
<proteinExistence type="predicted"/>
<feature type="compositionally biased region" description="Basic and acidic residues" evidence="1">
    <location>
        <begin position="523"/>
        <end position="572"/>
    </location>
</feature>
<dbReference type="STRING" id="1664694.A0A0N1HDS7"/>
<sequence>MRMTRAALRAQTAEVPIHEDGDSSFEAPLSDSKQDDLPVLKEITNANSIIKTPATPSKSAVVSPSSEHKQPINSATAQQTDVVCHSNDSTVNPDIVSSSDTNLEDAQKEEESGQGLAESDALSVSPSLAEPAADTADRSVAVAKTPKFDPTANDAAEVAMKDQDDSFVQSIKTRTPARAAVSSKEEDEDSFVQKISSRTPRRTSRIEDSVEAMDALEDAIEQFSEELPSLDALRIDSPVKERTAVSPRAQPKSTLNKLSLPPTASTSRSNSKSSSKSPVRANGTMSVNKTKPSTILPPPSRPTAVKAQRTLPAAAATKTKGTLPPTTAVAKRVAQIDGRASMSFSNSPLKTQPNIKKRTTSGTLSTSRPGFVPTKSTKAPTTSTFVLPGDVYAAKMKAEREAKKEAAEEVTKFKAKPVPTSRSSIVPRLNKASQARLSVAVGGTAVKETDPANKRISSLDLPKVRNPSNAGVKRASSVVAKPSRSTSREPKFAANVPRVASLTSKPVTPAPVPEMVPAQKKASGKEVLARSKLELKKQEDDKRQKEEAARKARAEAAERGRLASREWAEKKAKMAAAQKAAGK</sequence>
<accession>A0A0N1HDS7</accession>
<evidence type="ECO:0000313" key="2">
    <source>
        <dbReference type="EMBL" id="KPI43276.1"/>
    </source>
</evidence>
<organism evidence="2 3">
    <name type="scientific">Cyphellophora attinorum</name>
    <dbReference type="NCBI Taxonomy" id="1664694"/>
    <lineage>
        <taxon>Eukaryota</taxon>
        <taxon>Fungi</taxon>
        <taxon>Dikarya</taxon>
        <taxon>Ascomycota</taxon>
        <taxon>Pezizomycotina</taxon>
        <taxon>Eurotiomycetes</taxon>
        <taxon>Chaetothyriomycetidae</taxon>
        <taxon>Chaetothyriales</taxon>
        <taxon>Cyphellophoraceae</taxon>
        <taxon>Cyphellophora</taxon>
    </lineage>
</organism>
<evidence type="ECO:0000256" key="1">
    <source>
        <dbReference type="SAM" id="MobiDB-lite"/>
    </source>
</evidence>
<dbReference type="EMBL" id="LFJN01000005">
    <property type="protein sequence ID" value="KPI43276.1"/>
    <property type="molecule type" value="Genomic_DNA"/>
</dbReference>
<dbReference type="GeneID" id="28738889"/>
<reference evidence="2 3" key="1">
    <citation type="submission" date="2015-06" db="EMBL/GenBank/DDBJ databases">
        <title>Draft genome of the ant-associated black yeast Phialophora attae CBS 131958.</title>
        <authorList>
            <person name="Moreno L.F."/>
            <person name="Stielow B.J."/>
            <person name="de Hoog S."/>
            <person name="Vicente V.A."/>
            <person name="Weiss V.A."/>
            <person name="de Vries M."/>
            <person name="Cruz L.M."/>
            <person name="Souza E.M."/>
        </authorList>
    </citation>
    <scope>NUCLEOTIDE SEQUENCE [LARGE SCALE GENOMIC DNA]</scope>
    <source>
        <strain evidence="2 3">CBS 131958</strain>
    </source>
</reference>
<dbReference type="AlphaFoldDB" id="A0A0N1HDS7"/>
<comment type="caution">
    <text evidence="2">The sequence shown here is derived from an EMBL/GenBank/DDBJ whole genome shotgun (WGS) entry which is preliminary data.</text>
</comment>
<feature type="compositionally biased region" description="Basic and acidic residues" evidence="1">
    <location>
        <begin position="233"/>
        <end position="243"/>
    </location>
</feature>
<feature type="region of interest" description="Disordered" evidence="1">
    <location>
        <begin position="449"/>
        <end position="583"/>
    </location>
</feature>
<feature type="compositionally biased region" description="Polar residues" evidence="1">
    <location>
        <begin position="342"/>
        <end position="368"/>
    </location>
</feature>
<feature type="region of interest" description="Disordered" evidence="1">
    <location>
        <begin position="340"/>
        <end position="383"/>
    </location>
</feature>
<feature type="region of interest" description="Disordered" evidence="1">
    <location>
        <begin position="1"/>
        <end position="36"/>
    </location>
</feature>
<protein>
    <recommendedName>
        <fullName evidence="4">Carboxylesterase family protein</fullName>
    </recommendedName>
</protein>
<evidence type="ECO:0008006" key="4">
    <source>
        <dbReference type="Google" id="ProtNLM"/>
    </source>
</evidence>
<feature type="compositionally biased region" description="Low complexity" evidence="1">
    <location>
        <begin position="262"/>
        <end position="282"/>
    </location>
</feature>
<feature type="compositionally biased region" description="Polar residues" evidence="1">
    <location>
        <begin position="283"/>
        <end position="293"/>
    </location>
</feature>
<dbReference type="RefSeq" id="XP_018003239.1">
    <property type="nucleotide sequence ID" value="XM_018147009.1"/>
</dbReference>